<protein>
    <submittedName>
        <fullName evidence="3">Toprim domain-containing protein</fullName>
    </submittedName>
</protein>
<evidence type="ECO:0000259" key="2">
    <source>
        <dbReference type="PROSITE" id="PS51199"/>
    </source>
</evidence>
<dbReference type="Gene3D" id="2.20.25.10">
    <property type="match status" value="1"/>
</dbReference>
<evidence type="ECO:0000313" key="4">
    <source>
        <dbReference type="Proteomes" id="UP001163831"/>
    </source>
</evidence>
<dbReference type="InterPro" id="IPR048774">
    <property type="entry name" value="Helic-prim_T7_N"/>
</dbReference>
<feature type="domain" description="SF4 helicase" evidence="2">
    <location>
        <begin position="262"/>
        <end position="522"/>
    </location>
</feature>
<organism evidence="3 4">
    <name type="scientific">Candidatus Kirkpatrickella diaphorinae</name>
    <dbReference type="NCBI Taxonomy" id="2984322"/>
    <lineage>
        <taxon>Bacteria</taxon>
        <taxon>Pseudomonadati</taxon>
        <taxon>Pseudomonadota</taxon>
        <taxon>Alphaproteobacteria</taxon>
        <taxon>Acetobacterales</taxon>
        <taxon>Acetobacteraceae</taxon>
        <taxon>Candidatus Kirkpatrickella</taxon>
    </lineage>
</organism>
<dbReference type="Pfam" id="PF21268">
    <property type="entry name" value="Helic-prim_T7_N"/>
    <property type="match status" value="1"/>
</dbReference>
<keyword evidence="4" id="KW-1185">Reference proteome</keyword>
<feature type="coiled-coil region" evidence="1">
    <location>
        <begin position="398"/>
        <end position="425"/>
    </location>
</feature>
<sequence>MNNSSEYLEKTACLDCGSSDACALYADGHTHCFSCGVHHQSRDAPSKKKDGCKASDFISGTYEPLTKRKITEATCRKLGYLVGIDGSGKHVQIAEYFDKDGERVAQKIRYPDKTFRVVGDLKSATLFGQTKWAAGGKRVVVTEGEIDALSVCQAFNDSWPVVSIPSGAQSARKALSRSIEWLESFTEVVLMFDNDEPGRAAASECASLFSPGRCKLATLPRKDANECLQHGEVKAITQGVYQARGYRPDGLVTLEEIEDRVLKPTETGRAWWDDRLTAATFGRRFGEVYLLGAGTGVGKTDFLTQQIAYDLQQGWRCGVLFLEQGVAETARRIAGKMVGKIFHVAPSQEATSDLEAAWGKLKTLPLDLYENFGAMDWGNIKGRIRFMVQSLGCEHIYLDHLTALAAAEEDERKGLERIMAEAAALANELHFTFHIVSHLSTPDGKPHEEGGRVMIRHFKGSRAIGYWAHAMFGLERDQQDESQRNRSVLRCLKDRFTGRATGRTFPYEYDQENGLLTPIDKCIGENYGFTASEDF</sequence>
<name>A0ABY6GIQ4_9PROT</name>
<dbReference type="Gene3D" id="3.40.1360.10">
    <property type="match status" value="1"/>
</dbReference>
<dbReference type="InterPro" id="IPR027417">
    <property type="entry name" value="P-loop_NTPase"/>
</dbReference>
<dbReference type="CDD" id="cd01029">
    <property type="entry name" value="TOPRIM_primases"/>
    <property type="match status" value="1"/>
</dbReference>
<dbReference type="PANTHER" id="PTHR12873">
    <property type="entry name" value="T7-LIKE MITOCHONDRIAL DNA HELICASE"/>
    <property type="match status" value="1"/>
</dbReference>
<evidence type="ECO:0000313" key="3">
    <source>
        <dbReference type="EMBL" id="UYH50581.1"/>
    </source>
</evidence>
<gene>
    <name evidence="3" type="ORF">N5W20_05485</name>
</gene>
<dbReference type="PROSITE" id="PS51199">
    <property type="entry name" value="SF4_HELICASE"/>
    <property type="match status" value="1"/>
</dbReference>
<accession>A0ABY6GIQ4</accession>
<dbReference type="InterPro" id="IPR034154">
    <property type="entry name" value="TOPRIM_DnaG/twinkle"/>
</dbReference>
<dbReference type="Pfam" id="PF03796">
    <property type="entry name" value="DnaB_C"/>
    <property type="match status" value="1"/>
</dbReference>
<dbReference type="InterPro" id="IPR007694">
    <property type="entry name" value="DNA_helicase_DnaB-like_C"/>
</dbReference>
<dbReference type="EMBL" id="CP107052">
    <property type="protein sequence ID" value="UYH50581.1"/>
    <property type="molecule type" value="Genomic_DNA"/>
</dbReference>
<keyword evidence="1" id="KW-0175">Coiled coil</keyword>
<dbReference type="CDD" id="cd19483">
    <property type="entry name" value="RecA-like_Gp4D_helicase"/>
    <property type="match status" value="1"/>
</dbReference>
<evidence type="ECO:0000256" key="1">
    <source>
        <dbReference type="SAM" id="Coils"/>
    </source>
</evidence>
<dbReference type="Gene3D" id="3.40.50.300">
    <property type="entry name" value="P-loop containing nucleotide triphosphate hydrolases"/>
    <property type="match status" value="1"/>
</dbReference>
<dbReference type="RefSeq" id="WP_319806166.1">
    <property type="nucleotide sequence ID" value="NZ_CP107052.1"/>
</dbReference>
<dbReference type="SUPFAM" id="SSF52540">
    <property type="entry name" value="P-loop containing nucleoside triphosphate hydrolases"/>
    <property type="match status" value="1"/>
</dbReference>
<dbReference type="Pfam" id="PF13155">
    <property type="entry name" value="Toprim_2"/>
    <property type="match status" value="1"/>
</dbReference>
<proteinExistence type="inferred from homology"/>
<dbReference type="SUPFAM" id="SSF57783">
    <property type="entry name" value="Zinc beta-ribbon"/>
    <property type="match status" value="1"/>
</dbReference>
<dbReference type="Proteomes" id="UP001163831">
    <property type="component" value="Chromosome"/>
</dbReference>
<dbReference type="HAMAP" id="MF_04154">
    <property type="entry name" value="Helic_Prim_T7"/>
    <property type="match status" value="1"/>
</dbReference>
<dbReference type="PANTHER" id="PTHR12873:SF0">
    <property type="entry name" value="TWINKLE MTDNA HELICASE"/>
    <property type="match status" value="1"/>
</dbReference>
<reference evidence="3" key="1">
    <citation type="submission" date="2022-10" db="EMBL/GenBank/DDBJ databases">
        <title>Candidatus Kirkpatrella diaphorinas gen. nov., sp. nov., an uncultured endosymbiont identified in a population of Diaphorina citri from Hawaii.</title>
        <authorList>
            <person name="Henry E.M."/>
            <person name="Carlson C.R."/>
            <person name="Kuo Y.-W."/>
        </authorList>
    </citation>
    <scope>NUCLEOTIDE SEQUENCE</scope>
    <source>
        <strain evidence="3">CADCRV1</strain>
    </source>
</reference>
<dbReference type="SUPFAM" id="SSF56731">
    <property type="entry name" value="DNA primase core"/>
    <property type="match status" value="1"/>
</dbReference>
<dbReference type="InterPro" id="IPR027032">
    <property type="entry name" value="Twinkle-like"/>
</dbReference>
<dbReference type="Gene3D" id="2.20.25.180">
    <property type="match status" value="1"/>
</dbReference>
<dbReference type="InterPro" id="IPR046394">
    <property type="entry name" value="Helic_Prim_T7"/>
</dbReference>